<protein>
    <submittedName>
        <fullName evidence="1">Uncharacterized protein</fullName>
    </submittedName>
</protein>
<dbReference type="Proteomes" id="UP001162483">
    <property type="component" value="Unassembled WGS sequence"/>
</dbReference>
<sequence>GRSKASGLQTFQTKGQFTVLQTFGGRTIATSVRRNIALGLVVSCIMPVIIRRRNSAPSLVLLGGIVPHHWYYWGE</sequence>
<gene>
    <name evidence="1" type="ORF">SPARVUS_LOCUS6641022</name>
</gene>
<keyword evidence="2" id="KW-1185">Reference proteome</keyword>
<dbReference type="EMBL" id="CATNWA010014144">
    <property type="protein sequence ID" value="CAI9568058.1"/>
    <property type="molecule type" value="Genomic_DNA"/>
</dbReference>
<evidence type="ECO:0000313" key="1">
    <source>
        <dbReference type="EMBL" id="CAI9568058.1"/>
    </source>
</evidence>
<reference evidence="1" key="1">
    <citation type="submission" date="2023-05" db="EMBL/GenBank/DDBJ databases">
        <authorList>
            <person name="Stuckert A."/>
        </authorList>
    </citation>
    <scope>NUCLEOTIDE SEQUENCE</scope>
</reference>
<comment type="caution">
    <text evidence="1">The sequence shown here is derived from an EMBL/GenBank/DDBJ whole genome shotgun (WGS) entry which is preliminary data.</text>
</comment>
<feature type="non-terminal residue" evidence="1">
    <location>
        <position position="1"/>
    </location>
</feature>
<proteinExistence type="predicted"/>
<evidence type="ECO:0000313" key="2">
    <source>
        <dbReference type="Proteomes" id="UP001162483"/>
    </source>
</evidence>
<accession>A0ABN9D6A1</accession>
<name>A0ABN9D6A1_9NEOB</name>
<organism evidence="1 2">
    <name type="scientific">Staurois parvus</name>
    <dbReference type="NCBI Taxonomy" id="386267"/>
    <lineage>
        <taxon>Eukaryota</taxon>
        <taxon>Metazoa</taxon>
        <taxon>Chordata</taxon>
        <taxon>Craniata</taxon>
        <taxon>Vertebrata</taxon>
        <taxon>Euteleostomi</taxon>
        <taxon>Amphibia</taxon>
        <taxon>Batrachia</taxon>
        <taxon>Anura</taxon>
        <taxon>Neobatrachia</taxon>
        <taxon>Ranoidea</taxon>
        <taxon>Ranidae</taxon>
        <taxon>Staurois</taxon>
    </lineage>
</organism>